<dbReference type="Proteomes" id="UP001055879">
    <property type="component" value="Linkage Group LG08"/>
</dbReference>
<comment type="caution">
    <text evidence="1">The sequence shown here is derived from an EMBL/GenBank/DDBJ whole genome shotgun (WGS) entry which is preliminary data.</text>
</comment>
<accession>A0ACB9ABT9</accession>
<reference evidence="2" key="1">
    <citation type="journal article" date="2022" name="Mol. Ecol. Resour.">
        <title>The genomes of chicory, endive, great burdock and yacon provide insights into Asteraceae palaeo-polyploidization history and plant inulin production.</title>
        <authorList>
            <person name="Fan W."/>
            <person name="Wang S."/>
            <person name="Wang H."/>
            <person name="Wang A."/>
            <person name="Jiang F."/>
            <person name="Liu H."/>
            <person name="Zhao H."/>
            <person name="Xu D."/>
            <person name="Zhang Y."/>
        </authorList>
    </citation>
    <scope>NUCLEOTIDE SEQUENCE [LARGE SCALE GENOMIC DNA]</scope>
    <source>
        <strain evidence="2">cv. Niubang</strain>
    </source>
</reference>
<gene>
    <name evidence="1" type="ORF">L6452_25741</name>
</gene>
<protein>
    <submittedName>
        <fullName evidence="1">Uncharacterized protein</fullName>
    </submittedName>
</protein>
<evidence type="ECO:0000313" key="2">
    <source>
        <dbReference type="Proteomes" id="UP001055879"/>
    </source>
</evidence>
<name>A0ACB9ABT9_ARCLA</name>
<evidence type="ECO:0000313" key="1">
    <source>
        <dbReference type="EMBL" id="KAI3707322.1"/>
    </source>
</evidence>
<dbReference type="EMBL" id="CM042054">
    <property type="protein sequence ID" value="KAI3707322.1"/>
    <property type="molecule type" value="Genomic_DNA"/>
</dbReference>
<reference evidence="1 2" key="2">
    <citation type="journal article" date="2022" name="Mol. Ecol. Resour.">
        <title>The genomes of chicory, endive, great burdock and yacon provide insights into Asteraceae paleo-polyploidization history and plant inulin production.</title>
        <authorList>
            <person name="Fan W."/>
            <person name="Wang S."/>
            <person name="Wang H."/>
            <person name="Wang A."/>
            <person name="Jiang F."/>
            <person name="Liu H."/>
            <person name="Zhao H."/>
            <person name="Xu D."/>
            <person name="Zhang Y."/>
        </authorList>
    </citation>
    <scope>NUCLEOTIDE SEQUENCE [LARGE SCALE GENOMIC DNA]</scope>
    <source>
        <strain evidence="2">cv. Niubang</strain>
    </source>
</reference>
<sequence length="1067" mass="120926">MTGQKDLLTEYKEEKGPSVTFGGNGKGFTRGFGVLSNGTTTFRRVAYVDGLKHNLLSISQLCDKDYEVRFTKKACSVLNEKGKLALSGHRRENVYVIDMDSTITENLCFLSKASSDVKWLWHKRLSHLNFKTLNSLSSKELVSGLPQHSYAKESLCSACEKGKETKASFKSKQVSSVTSPLQLLHMDLFGPVNIQSIAGKKYTLVIVDEFSRYTWVIFLRCKSDTPEELISFVKKMEVLNNLTVRSIRSDHGTEFKNSSLNNFFENKGISHNFSSVRTPQQNGVAERRNRTIIEAARSMLSDSHLPTQFWAEAVNTACFTQNRSLIIKRFGKTAYELFVGRKPSISFLHIFGCQCFILNNRDQLGKFDPKADDGIFLGYSSISKAYRVFNKRRQTVEETIHVTFDETRSANSKPIADNEDLNAWMLSHYRETEPFFSNHQHSDPPVADDDPNIIHPTAESNSWVSAEPLNTLLPSNLPSSENLSSESTQQLIADEPQSSSSINIQIVDPTSELSNNAPAQRWTKDHPIDQILGDPDAGIQTRRSSGNICLFVNFLSLIEPKKTDDALRDPNWVSAMQEELTEFSRNKVWNLIPRPSDKTVIGTKWVFRNKLDEHGTVTRNKARLVAQGYKQEEGIDYDETFAPVARLEAIRLFLAYAVYKDFIVYQMDVKSAFLNGKLNEEVYVEQPPGFFDPKHPNYVYKLDKALYGLKQAPRAWYDTLSSFLISENFERGKIDNTLFFRKIKGHIILVQIYVDDIIFGSTNPSLCTRFAERMKKEYKMSMMGKLTYFLGLQIKQSDKGTFINQGKYVKDMLKKFDLNQASVMKTPMAPPLTLNKDPSGKPVNVTAYRGMIGSLLYLTASRPDIMYSTCLCARYQSEPKESHLIAVKRIFRYLKGTPNLGLWYPKDSGFDLTGYSDSDFAGCKLDRKSTTGGCQLLGGKLVSWTSKKQNSVSTSTAEAEYVAAGSSCSQILWMRNQLLDYDLQLSKIPIYCDSTSAIAIANNPVLHSKTKHIEIRYHFIRDHVMNGDIELHFIPTDFQLADIFTKPLDETRFNFLISELGMLNLEE</sequence>
<proteinExistence type="predicted"/>
<keyword evidence="2" id="KW-1185">Reference proteome</keyword>
<organism evidence="1 2">
    <name type="scientific">Arctium lappa</name>
    <name type="common">Greater burdock</name>
    <name type="synonym">Lappa major</name>
    <dbReference type="NCBI Taxonomy" id="4217"/>
    <lineage>
        <taxon>Eukaryota</taxon>
        <taxon>Viridiplantae</taxon>
        <taxon>Streptophyta</taxon>
        <taxon>Embryophyta</taxon>
        <taxon>Tracheophyta</taxon>
        <taxon>Spermatophyta</taxon>
        <taxon>Magnoliopsida</taxon>
        <taxon>eudicotyledons</taxon>
        <taxon>Gunneridae</taxon>
        <taxon>Pentapetalae</taxon>
        <taxon>asterids</taxon>
        <taxon>campanulids</taxon>
        <taxon>Asterales</taxon>
        <taxon>Asteraceae</taxon>
        <taxon>Carduoideae</taxon>
        <taxon>Cardueae</taxon>
        <taxon>Arctiinae</taxon>
        <taxon>Arctium</taxon>
    </lineage>
</organism>